<evidence type="ECO:0000256" key="1">
    <source>
        <dbReference type="SAM" id="MobiDB-lite"/>
    </source>
</evidence>
<feature type="region of interest" description="Disordered" evidence="1">
    <location>
        <begin position="1"/>
        <end position="20"/>
    </location>
</feature>
<evidence type="ECO:0000313" key="2">
    <source>
        <dbReference type="EMBL" id="CAI6020896.1"/>
    </source>
</evidence>
<keyword evidence="3" id="KW-1185">Reference proteome</keyword>
<gene>
    <name evidence="2" type="ORF">CCHLO57077_00013376</name>
</gene>
<dbReference type="EMBL" id="CABFNP030000459">
    <property type="protein sequence ID" value="CAI6020896.1"/>
    <property type="molecule type" value="Genomic_DNA"/>
</dbReference>
<dbReference type="AlphaFoldDB" id="A0AA35LPI2"/>
<proteinExistence type="predicted"/>
<organism evidence="2 3">
    <name type="scientific">Clonostachys chloroleuca</name>
    <dbReference type="NCBI Taxonomy" id="1926264"/>
    <lineage>
        <taxon>Eukaryota</taxon>
        <taxon>Fungi</taxon>
        <taxon>Dikarya</taxon>
        <taxon>Ascomycota</taxon>
        <taxon>Pezizomycotina</taxon>
        <taxon>Sordariomycetes</taxon>
        <taxon>Hypocreomycetidae</taxon>
        <taxon>Hypocreales</taxon>
        <taxon>Bionectriaceae</taxon>
        <taxon>Clonostachys</taxon>
    </lineage>
</organism>
<accession>A0AA35LPI2</accession>
<sequence>MYFSKASSLSSPSPASLLPRTLTSPAARLSSLPESSTSLLATSTSRSATSSSARKRPRSRDPRSKRMICVKGQGDLCGSCPANAAQGAKCYCN</sequence>
<evidence type="ECO:0000313" key="3">
    <source>
        <dbReference type="Proteomes" id="UP001160390"/>
    </source>
</evidence>
<reference evidence="2" key="1">
    <citation type="submission" date="2023-01" db="EMBL/GenBank/DDBJ databases">
        <authorList>
            <person name="Piombo E."/>
        </authorList>
    </citation>
    <scope>NUCLEOTIDE SEQUENCE</scope>
</reference>
<dbReference type="Proteomes" id="UP001160390">
    <property type="component" value="Unassembled WGS sequence"/>
</dbReference>
<comment type="caution">
    <text evidence="2">The sequence shown here is derived from an EMBL/GenBank/DDBJ whole genome shotgun (WGS) entry which is preliminary data.</text>
</comment>
<feature type="region of interest" description="Disordered" evidence="1">
    <location>
        <begin position="28"/>
        <end position="66"/>
    </location>
</feature>
<protein>
    <submittedName>
        <fullName evidence="2">Uncharacterized protein</fullName>
    </submittedName>
</protein>
<feature type="compositionally biased region" description="Low complexity" evidence="1">
    <location>
        <begin position="28"/>
        <end position="52"/>
    </location>
</feature>
<name>A0AA35LPI2_9HYPO</name>